<dbReference type="Gene3D" id="3.80.10.10">
    <property type="entry name" value="Ribonuclease Inhibitor"/>
    <property type="match status" value="1"/>
</dbReference>
<sequence>IYRITTLSNLNLNHDKRCDDAGKALAEALYANPTVGYLDLKDRQFDILS</sequence>
<dbReference type="InterPro" id="IPR032675">
    <property type="entry name" value="LRR_dom_sf"/>
</dbReference>
<gene>
    <name evidence="1" type="ORF">RFULGI_LOCUS13192</name>
</gene>
<feature type="non-terminal residue" evidence="1">
    <location>
        <position position="49"/>
    </location>
</feature>
<keyword evidence="2" id="KW-1185">Reference proteome</keyword>
<dbReference type="SUPFAM" id="SSF52047">
    <property type="entry name" value="RNI-like"/>
    <property type="match status" value="1"/>
</dbReference>
<dbReference type="EMBL" id="CAJVPZ010033885">
    <property type="protein sequence ID" value="CAG8745462.1"/>
    <property type="molecule type" value="Genomic_DNA"/>
</dbReference>
<evidence type="ECO:0000313" key="1">
    <source>
        <dbReference type="EMBL" id="CAG8745462.1"/>
    </source>
</evidence>
<evidence type="ECO:0000313" key="2">
    <source>
        <dbReference type="Proteomes" id="UP000789396"/>
    </source>
</evidence>
<organism evidence="1 2">
    <name type="scientific">Racocetra fulgida</name>
    <dbReference type="NCBI Taxonomy" id="60492"/>
    <lineage>
        <taxon>Eukaryota</taxon>
        <taxon>Fungi</taxon>
        <taxon>Fungi incertae sedis</taxon>
        <taxon>Mucoromycota</taxon>
        <taxon>Glomeromycotina</taxon>
        <taxon>Glomeromycetes</taxon>
        <taxon>Diversisporales</taxon>
        <taxon>Gigasporaceae</taxon>
        <taxon>Racocetra</taxon>
    </lineage>
</organism>
<comment type="caution">
    <text evidence="1">The sequence shown here is derived from an EMBL/GenBank/DDBJ whole genome shotgun (WGS) entry which is preliminary data.</text>
</comment>
<dbReference type="Proteomes" id="UP000789396">
    <property type="component" value="Unassembled WGS sequence"/>
</dbReference>
<dbReference type="OrthoDB" id="427001at2759"/>
<dbReference type="AlphaFoldDB" id="A0A9N9IP30"/>
<accession>A0A9N9IP30</accession>
<reference evidence="1" key="1">
    <citation type="submission" date="2021-06" db="EMBL/GenBank/DDBJ databases">
        <authorList>
            <person name="Kallberg Y."/>
            <person name="Tangrot J."/>
            <person name="Rosling A."/>
        </authorList>
    </citation>
    <scope>NUCLEOTIDE SEQUENCE</scope>
    <source>
        <strain evidence="1">IN212</strain>
    </source>
</reference>
<feature type="non-terminal residue" evidence="1">
    <location>
        <position position="1"/>
    </location>
</feature>
<protein>
    <submittedName>
        <fullName evidence="1">12120_t:CDS:1</fullName>
    </submittedName>
</protein>
<proteinExistence type="predicted"/>
<name>A0A9N9IP30_9GLOM</name>